<sequence>MYTPVTKENLASNRWHVYSKKIRREVRLQGDLEYDHWVLIETDPLVQTFCEKPREIIHFFDGKPIKSVFDMWIKRRDGAEEFVAVHYSYEMDTHHKRRNASAVEKVKSQEQWCQEHRYLYSMKRENEIRSNPILLENKKLLLPYIRESAFSNMDETVVKAIKYKINNGCTNVRQIENELHSFQKEKVRRLIFTLMVEGLLNSNIDQIPIGHHTEVFLNGNETSS</sequence>
<comment type="caution">
    <text evidence="1">The sequence shown here is derived from an EMBL/GenBank/DDBJ whole genome shotgun (WGS) entry which is preliminary data.</text>
</comment>
<evidence type="ECO:0000313" key="2">
    <source>
        <dbReference type="Proteomes" id="UP000298246"/>
    </source>
</evidence>
<protein>
    <recommendedName>
        <fullName evidence="3">TnsA endonuclease N-terminal domain-containing protein</fullName>
    </recommendedName>
</protein>
<proteinExistence type="predicted"/>
<reference evidence="1 2" key="1">
    <citation type="submission" date="2017-03" db="EMBL/GenBank/DDBJ databases">
        <title>Isolation of Levoglucosan Utilizing Bacteria.</title>
        <authorList>
            <person name="Arya A.S."/>
        </authorList>
    </citation>
    <scope>NUCLEOTIDE SEQUENCE [LARGE SCALE GENOMIC DNA]</scope>
    <source>
        <strain evidence="1 2">MEC069</strain>
    </source>
</reference>
<evidence type="ECO:0008006" key="3">
    <source>
        <dbReference type="Google" id="ProtNLM"/>
    </source>
</evidence>
<keyword evidence="2" id="KW-1185">Reference proteome</keyword>
<accession>A0A4Y8QB12</accession>
<dbReference type="OrthoDB" id="1778922at2"/>
<organism evidence="1 2">
    <name type="scientific">Paenibacillus athensensis</name>
    <dbReference type="NCBI Taxonomy" id="1967502"/>
    <lineage>
        <taxon>Bacteria</taxon>
        <taxon>Bacillati</taxon>
        <taxon>Bacillota</taxon>
        <taxon>Bacilli</taxon>
        <taxon>Bacillales</taxon>
        <taxon>Paenibacillaceae</taxon>
        <taxon>Paenibacillus</taxon>
    </lineage>
</organism>
<dbReference type="RefSeq" id="WP_134748735.1">
    <property type="nucleotide sequence ID" value="NZ_MYFO02000001.1"/>
</dbReference>
<evidence type="ECO:0000313" key="1">
    <source>
        <dbReference type="EMBL" id="TFE91839.1"/>
    </source>
</evidence>
<dbReference type="Proteomes" id="UP000298246">
    <property type="component" value="Unassembled WGS sequence"/>
</dbReference>
<dbReference type="EMBL" id="MYFO01000001">
    <property type="protein sequence ID" value="TFE91839.1"/>
    <property type="molecule type" value="Genomic_DNA"/>
</dbReference>
<name>A0A4Y8QB12_9BACL</name>
<dbReference type="AlphaFoldDB" id="A0A4Y8QB12"/>
<gene>
    <name evidence="1" type="ORF">B5M42_00950</name>
</gene>